<organism evidence="1 2">
    <name type="scientific">Streptomyces pratisoli</name>
    <dbReference type="NCBI Taxonomy" id="3139917"/>
    <lineage>
        <taxon>Bacteria</taxon>
        <taxon>Bacillati</taxon>
        <taxon>Actinomycetota</taxon>
        <taxon>Actinomycetes</taxon>
        <taxon>Kitasatosporales</taxon>
        <taxon>Streptomycetaceae</taxon>
        <taxon>Streptomyces</taxon>
    </lineage>
</organism>
<dbReference type="EMBL" id="JBBKAI010000001">
    <property type="protein sequence ID" value="MEJ8654953.1"/>
    <property type="molecule type" value="Genomic_DNA"/>
</dbReference>
<gene>
    <name evidence="1" type="ORF">WKI58_00100</name>
</gene>
<dbReference type="Proteomes" id="UP001375539">
    <property type="component" value="Unassembled WGS sequence"/>
</dbReference>
<protein>
    <submittedName>
        <fullName evidence="1">Uncharacterized protein</fullName>
    </submittedName>
</protein>
<proteinExistence type="predicted"/>
<reference evidence="1" key="1">
    <citation type="submission" date="2024-03" db="EMBL/GenBank/DDBJ databases">
        <title>Novel Streptomyces species of biotechnological and ecological value are a feature of Machair soil.</title>
        <authorList>
            <person name="Prole J.R."/>
            <person name="Goodfellow M."/>
            <person name="Allenby N."/>
            <person name="Ward A.C."/>
        </authorList>
    </citation>
    <scope>NUCLEOTIDE SEQUENCE</scope>
    <source>
        <strain evidence="1">MS1.AVA.4</strain>
    </source>
</reference>
<comment type="caution">
    <text evidence="1">The sequence shown here is derived from an EMBL/GenBank/DDBJ whole genome shotgun (WGS) entry which is preliminary data.</text>
</comment>
<accession>A0ACC6Q933</accession>
<keyword evidence="2" id="KW-1185">Reference proteome</keyword>
<name>A0ACC6Q933_9ACTN</name>
<evidence type="ECO:0000313" key="2">
    <source>
        <dbReference type="Proteomes" id="UP001375539"/>
    </source>
</evidence>
<sequence length="226" mass="25434">MPRRRPQPPVRYAVTEHQGAHHVVDQLHGYALSSHATYPTAEAAARELASSPAAAVAAVTALDAAQAGPAAAERRALRRFGYAWSLRQDEMLSVLRAFSHHRLEALIADGHLAMVFSPAGQPFYCTPERYEQPSPRWVRGREESFPAADLARIERPRPARELLPARARYQPCELHGITLWRCVLCGPRELFECQWGDCTANRVTIYCERCVRMDPRRTFPLPPEAD</sequence>
<evidence type="ECO:0000313" key="1">
    <source>
        <dbReference type="EMBL" id="MEJ8654953.1"/>
    </source>
</evidence>